<name>A0A017T7Z9_9BACT</name>
<dbReference type="SUPFAM" id="SSF111369">
    <property type="entry name" value="HlyD-like secretion proteins"/>
    <property type="match status" value="1"/>
</dbReference>
<comment type="similarity">
    <text evidence="1">Belongs to the membrane fusion protein (MFP) (TC 8.A.1) family.</text>
</comment>
<dbReference type="GO" id="GO:0019898">
    <property type="term" value="C:extrinsic component of membrane"/>
    <property type="evidence" value="ECO:0007669"/>
    <property type="project" value="InterPro"/>
</dbReference>
<dbReference type="Gene3D" id="2.40.50.100">
    <property type="match status" value="1"/>
</dbReference>
<feature type="compositionally biased region" description="Low complexity" evidence="4">
    <location>
        <begin position="433"/>
        <end position="447"/>
    </location>
</feature>
<protein>
    <submittedName>
        <fullName evidence="8">Macrolide-specific efflux protein MacA</fullName>
    </submittedName>
</protein>
<dbReference type="GO" id="GO:0015562">
    <property type="term" value="F:efflux transmembrane transporter activity"/>
    <property type="evidence" value="ECO:0007669"/>
    <property type="project" value="TreeGrafter"/>
</dbReference>
<dbReference type="Pfam" id="PF25917">
    <property type="entry name" value="BSH_RND"/>
    <property type="match status" value="1"/>
</dbReference>
<dbReference type="EMBL" id="ASRX01000030">
    <property type="protein sequence ID" value="EYF04721.1"/>
    <property type="molecule type" value="Genomic_DNA"/>
</dbReference>
<evidence type="ECO:0000259" key="6">
    <source>
        <dbReference type="Pfam" id="PF25917"/>
    </source>
</evidence>
<dbReference type="GO" id="GO:0030313">
    <property type="term" value="C:cell envelope"/>
    <property type="evidence" value="ECO:0007669"/>
    <property type="project" value="UniProtKB-SubCell"/>
</dbReference>
<dbReference type="PANTHER" id="PTHR30469">
    <property type="entry name" value="MULTIDRUG RESISTANCE PROTEIN MDTA"/>
    <property type="match status" value="1"/>
</dbReference>
<feature type="compositionally biased region" description="Gly residues" evidence="4">
    <location>
        <begin position="333"/>
        <end position="344"/>
    </location>
</feature>
<dbReference type="PANTHER" id="PTHR30469:SF33">
    <property type="entry name" value="SLR1207 PROTEIN"/>
    <property type="match status" value="1"/>
</dbReference>
<dbReference type="Pfam" id="PF25876">
    <property type="entry name" value="HH_MFP_RND"/>
    <property type="match status" value="1"/>
</dbReference>
<feature type="coiled-coil region" evidence="3">
    <location>
        <begin position="101"/>
        <end position="166"/>
    </location>
</feature>
<dbReference type="RefSeq" id="WP_044243600.1">
    <property type="nucleotide sequence ID" value="NZ_ASRX01000030.1"/>
</dbReference>
<organism evidence="8 9">
    <name type="scientific">Chondromyces apiculatus DSM 436</name>
    <dbReference type="NCBI Taxonomy" id="1192034"/>
    <lineage>
        <taxon>Bacteria</taxon>
        <taxon>Pseudomonadati</taxon>
        <taxon>Myxococcota</taxon>
        <taxon>Polyangia</taxon>
        <taxon>Polyangiales</taxon>
        <taxon>Polyangiaceae</taxon>
        <taxon>Chondromyces</taxon>
    </lineage>
</organism>
<dbReference type="InterPro" id="IPR058624">
    <property type="entry name" value="MdtA-like_HH"/>
</dbReference>
<evidence type="ECO:0000313" key="9">
    <source>
        <dbReference type="Proteomes" id="UP000019678"/>
    </source>
</evidence>
<dbReference type="GO" id="GO:1990281">
    <property type="term" value="C:efflux pump complex"/>
    <property type="evidence" value="ECO:0007669"/>
    <property type="project" value="TreeGrafter"/>
</dbReference>
<dbReference type="Gene3D" id="2.40.30.170">
    <property type="match status" value="1"/>
</dbReference>
<dbReference type="Gene3D" id="6.10.140.1990">
    <property type="match status" value="1"/>
</dbReference>
<dbReference type="STRING" id="1192034.CAP_4196"/>
<keyword evidence="2 3" id="KW-0175">Coiled coil</keyword>
<feature type="domain" description="Multidrug resistance protein MdtA-like barrel-sandwich hybrid" evidence="6">
    <location>
        <begin position="61"/>
        <end position="211"/>
    </location>
</feature>
<feature type="region of interest" description="Disordered" evidence="4">
    <location>
        <begin position="433"/>
        <end position="460"/>
    </location>
</feature>
<evidence type="ECO:0000259" key="5">
    <source>
        <dbReference type="Pfam" id="PF25876"/>
    </source>
</evidence>
<dbReference type="AlphaFoldDB" id="A0A017T7Z9"/>
<dbReference type="InterPro" id="IPR030190">
    <property type="entry name" value="MacA_alpha-hairpin_sf"/>
</dbReference>
<dbReference type="Gene3D" id="2.40.420.20">
    <property type="match status" value="1"/>
</dbReference>
<accession>A0A017T7Z9</accession>
<dbReference type="GO" id="GO:1990195">
    <property type="term" value="C:macrolide transmembrane transporter complex"/>
    <property type="evidence" value="ECO:0007669"/>
    <property type="project" value="InterPro"/>
</dbReference>
<reference evidence="8 9" key="1">
    <citation type="submission" date="2013-05" db="EMBL/GenBank/DDBJ databases">
        <title>Genome assembly of Chondromyces apiculatus DSM 436.</title>
        <authorList>
            <person name="Sharma G."/>
            <person name="Khatri I."/>
            <person name="Kaur C."/>
            <person name="Mayilraj S."/>
            <person name="Subramanian S."/>
        </authorList>
    </citation>
    <scope>NUCLEOTIDE SEQUENCE [LARGE SCALE GENOMIC DNA]</scope>
    <source>
        <strain evidence="8 9">DSM 436</strain>
    </source>
</reference>
<evidence type="ECO:0000256" key="4">
    <source>
        <dbReference type="SAM" id="MobiDB-lite"/>
    </source>
</evidence>
<dbReference type="NCBIfam" id="TIGR01730">
    <property type="entry name" value="RND_mfp"/>
    <property type="match status" value="1"/>
</dbReference>
<feature type="domain" description="CusB-like beta-barrel" evidence="7">
    <location>
        <begin position="230"/>
        <end position="299"/>
    </location>
</feature>
<keyword evidence="9" id="KW-1185">Reference proteome</keyword>
<evidence type="ECO:0000259" key="7">
    <source>
        <dbReference type="Pfam" id="PF25954"/>
    </source>
</evidence>
<dbReference type="eggNOG" id="COG0845">
    <property type="taxonomic scope" value="Bacteria"/>
</dbReference>
<sequence>MNKRVVTWVLILAVLGAAVAGIVWKVRKPSEPDIRFETAQVERGRLTASVTASGTLSALVTVEVGSQVSGRIEKLFVDFNSTVKKDEVVAKIEPMLFQADVRKANANLVAASGNLARAKAEADLAERQRVRTVGLRAEGLVSQADLDTAEANAVAAKANVEALKGAVEQSRAALYQAQVNLAYTTIKSPIDGVVISRDVNVGQTVAASLSAPKLFTIAEDLRKMQVDTFVAEADVGKLGAGMAVRFTVDAFPGRRFQGAVREIRNAAQTVQNVVTYDAVIDVQNPELLLKPGMTANVSVVVSEKNDALKVPNAALRFRPPAELTAAGSASGAGSAGPAGSGGPPGSAAGAGRPGGGGRRGPPGAGAGAPGRGEGEPGGGEGDGAPQQTRRTVWVLRDGRPQPVRVVIGVTDGTNTEVVEGDLKEGDAVIISSSGGAAETSTSTPARGGSPGGPGGMRRMF</sequence>
<dbReference type="OrthoDB" id="9784484at2"/>
<feature type="compositionally biased region" description="Gly residues" evidence="4">
    <location>
        <begin position="448"/>
        <end position="460"/>
    </location>
</feature>
<feature type="compositionally biased region" description="Gly residues" evidence="4">
    <location>
        <begin position="351"/>
        <end position="382"/>
    </location>
</feature>
<proteinExistence type="inferred from homology"/>
<comment type="caution">
    <text evidence="8">The sequence shown here is derived from an EMBL/GenBank/DDBJ whole genome shotgun (WGS) entry which is preliminary data.</text>
</comment>
<evidence type="ECO:0000313" key="8">
    <source>
        <dbReference type="EMBL" id="EYF04721.1"/>
    </source>
</evidence>
<dbReference type="Pfam" id="PF25954">
    <property type="entry name" value="Beta-barrel_RND_2"/>
    <property type="match status" value="1"/>
</dbReference>
<dbReference type="InterPro" id="IPR058792">
    <property type="entry name" value="Beta-barrel_RND_2"/>
</dbReference>
<feature type="region of interest" description="Disordered" evidence="4">
    <location>
        <begin position="325"/>
        <end position="386"/>
    </location>
</feature>
<dbReference type="InterPro" id="IPR058625">
    <property type="entry name" value="MdtA-like_BSH"/>
</dbReference>
<dbReference type="GO" id="GO:1990961">
    <property type="term" value="P:xenobiotic detoxification by transmembrane export across the plasma membrane"/>
    <property type="evidence" value="ECO:0007669"/>
    <property type="project" value="InterPro"/>
</dbReference>
<evidence type="ECO:0000256" key="2">
    <source>
        <dbReference type="ARBA" id="ARBA00023054"/>
    </source>
</evidence>
<dbReference type="Proteomes" id="UP000019678">
    <property type="component" value="Unassembled WGS sequence"/>
</dbReference>
<evidence type="ECO:0000256" key="3">
    <source>
        <dbReference type="SAM" id="Coils"/>
    </source>
</evidence>
<gene>
    <name evidence="8" type="ORF">CAP_4196</name>
</gene>
<feature type="domain" description="Multidrug resistance protein MdtA-like alpha-helical hairpin" evidence="5">
    <location>
        <begin position="109"/>
        <end position="184"/>
    </location>
</feature>
<evidence type="ECO:0000256" key="1">
    <source>
        <dbReference type="ARBA" id="ARBA00009477"/>
    </source>
</evidence>
<dbReference type="InterPro" id="IPR006143">
    <property type="entry name" value="RND_pump_MFP"/>
</dbReference>